<keyword evidence="3" id="KW-0378">Hydrolase</keyword>
<protein>
    <recommendedName>
        <fullName evidence="5">Prohead serine protease domain-containing protein</fullName>
    </recommendedName>
</protein>
<evidence type="ECO:0000313" key="7">
    <source>
        <dbReference type="Proteomes" id="UP000571950"/>
    </source>
</evidence>
<dbReference type="InterPro" id="IPR054613">
    <property type="entry name" value="Peptidase_S78_dom"/>
</dbReference>
<sequence length="197" mass="22116">MMTLETERRSLVLPVERRADGDGKGNTVAGYAVVFDSEADIGGYFREKVARGAFTESLKTSDVLAYFDHDRGRVLGRSSAGTLRLTEDDKGLAVEIDLPDTTDGRDVRELIDRGDISGMSFGFIVTRQEWDETVDPPTRTIHAVELREVSIVSEPAYGDTSIALRSRDAARQEQREHPAKRRVDARRAAMEQRFRRI</sequence>
<organism evidence="6 7">
    <name type="scientific">Sphingobium jiangsuense</name>
    <dbReference type="NCBI Taxonomy" id="870476"/>
    <lineage>
        <taxon>Bacteria</taxon>
        <taxon>Pseudomonadati</taxon>
        <taxon>Pseudomonadota</taxon>
        <taxon>Alphaproteobacteria</taxon>
        <taxon>Sphingomonadales</taxon>
        <taxon>Sphingomonadaceae</taxon>
        <taxon>Sphingobium</taxon>
    </lineage>
</organism>
<reference evidence="6 7" key="1">
    <citation type="submission" date="2020-08" db="EMBL/GenBank/DDBJ databases">
        <title>Genomic Encyclopedia of Type Strains, Phase IV (KMG-IV): sequencing the most valuable type-strain genomes for metagenomic binning, comparative biology and taxonomic classification.</title>
        <authorList>
            <person name="Goeker M."/>
        </authorList>
    </citation>
    <scope>NUCLEOTIDE SEQUENCE [LARGE SCALE GENOMIC DNA]</scope>
    <source>
        <strain evidence="6 7">DSM 26189</strain>
    </source>
</reference>
<comment type="caution">
    <text evidence="6">The sequence shown here is derived from an EMBL/GenBank/DDBJ whole genome shotgun (WGS) entry which is preliminary data.</text>
</comment>
<dbReference type="InterPro" id="IPR006433">
    <property type="entry name" value="Prohead_protease"/>
</dbReference>
<dbReference type="EMBL" id="JACIDT010000022">
    <property type="protein sequence ID" value="MBB3928308.1"/>
    <property type="molecule type" value="Genomic_DNA"/>
</dbReference>
<name>A0A7W6BK23_9SPHN</name>
<feature type="domain" description="Prohead serine protease" evidence="5">
    <location>
        <begin position="16"/>
        <end position="171"/>
    </location>
</feature>
<gene>
    <name evidence="6" type="ORF">GGR43_004052</name>
</gene>
<evidence type="ECO:0000256" key="2">
    <source>
        <dbReference type="ARBA" id="ARBA00022670"/>
    </source>
</evidence>
<dbReference type="Proteomes" id="UP000571950">
    <property type="component" value="Unassembled WGS sequence"/>
</dbReference>
<evidence type="ECO:0000256" key="4">
    <source>
        <dbReference type="SAM" id="MobiDB-lite"/>
    </source>
</evidence>
<proteinExistence type="predicted"/>
<accession>A0A7W6BK23</accession>
<feature type="region of interest" description="Disordered" evidence="4">
    <location>
        <begin position="166"/>
        <end position="186"/>
    </location>
</feature>
<dbReference type="AlphaFoldDB" id="A0A7W6BK23"/>
<dbReference type="GO" id="GO:0008233">
    <property type="term" value="F:peptidase activity"/>
    <property type="evidence" value="ECO:0007669"/>
    <property type="project" value="UniProtKB-KW"/>
</dbReference>
<dbReference type="NCBIfam" id="TIGR01543">
    <property type="entry name" value="proheadase_HK97"/>
    <property type="match status" value="1"/>
</dbReference>
<evidence type="ECO:0000256" key="3">
    <source>
        <dbReference type="ARBA" id="ARBA00022801"/>
    </source>
</evidence>
<dbReference type="Pfam" id="PF04586">
    <property type="entry name" value="Peptidase_S78"/>
    <property type="match status" value="1"/>
</dbReference>
<keyword evidence="7" id="KW-1185">Reference proteome</keyword>
<keyword evidence="1" id="KW-1188">Viral release from host cell</keyword>
<keyword evidence="2" id="KW-0645">Protease</keyword>
<evidence type="ECO:0000256" key="1">
    <source>
        <dbReference type="ARBA" id="ARBA00022612"/>
    </source>
</evidence>
<dbReference type="GO" id="GO:0006508">
    <property type="term" value="P:proteolysis"/>
    <property type="evidence" value="ECO:0007669"/>
    <property type="project" value="UniProtKB-KW"/>
</dbReference>
<evidence type="ECO:0000259" key="5">
    <source>
        <dbReference type="Pfam" id="PF04586"/>
    </source>
</evidence>
<evidence type="ECO:0000313" key="6">
    <source>
        <dbReference type="EMBL" id="MBB3928308.1"/>
    </source>
</evidence>